<proteinExistence type="predicted"/>
<sequence length="392" mass="45011">MYVYDRDREVVTSPRQETKPLHFIPITISHVNIALVNYFHSSLNNDPEIKFVLDNLDTTILGDIMGSSEIESDSPYLEDLGPRRKGNRREIKKLKKLFKNVSKIITEVIEKVPHLDLIKETIEGSPENYFTQALVELDEVSEIHFTNTLNQIYATEIPSPIEVFRLEGIAENKVVFYLTENVSRHSIKSSSNLAIRLAKKYGIKPLASMKGTRVRIINVFDNSSNKSPSPRNAAIPVLPLVFTRDRETLEVVVFVREINEEALKVLLGMTVVIPLSILKLDPNNSNHVAFLIEYFKRLLEPRTTCGYPNKENNKELCLDKYCYKLSKDEVYLANLYSLRTILRALSNIDVKEKLDWFSLLLLLTLPQGFPWRRFFLGLLEGRILRCKGNEGN</sequence>
<dbReference type="EMBL" id="CP006867">
    <property type="protein sequence ID" value="ALU12507.1"/>
    <property type="molecule type" value="Genomic_DNA"/>
</dbReference>
<dbReference type="GeneID" id="30680317"/>
<accession>A0A0U3E3M2</accession>
<evidence type="ECO:0000313" key="2">
    <source>
        <dbReference type="Proteomes" id="UP000060778"/>
    </source>
</evidence>
<dbReference type="KEGG" id="iis:EYM_04635"/>
<dbReference type="RefSeq" id="WP_075049868.1">
    <property type="nucleotide sequence ID" value="NZ_CP006867.1"/>
</dbReference>
<gene>
    <name evidence="1" type="ORF">EYM_04635</name>
</gene>
<protein>
    <submittedName>
        <fullName evidence="1">Uncharacterized protein</fullName>
    </submittedName>
</protein>
<reference evidence="1 2" key="1">
    <citation type="submission" date="2013-11" db="EMBL/GenBank/DDBJ databases">
        <title>Comparative genomics of Ignicoccus.</title>
        <authorList>
            <person name="Podar M."/>
        </authorList>
    </citation>
    <scope>NUCLEOTIDE SEQUENCE [LARGE SCALE GENOMIC DNA]</scope>
    <source>
        <strain evidence="1 2">DSM 13165</strain>
    </source>
</reference>
<keyword evidence="2" id="KW-1185">Reference proteome</keyword>
<name>A0A0U3E3M2_9CREN</name>
<evidence type="ECO:0000313" key="1">
    <source>
        <dbReference type="EMBL" id="ALU12507.1"/>
    </source>
</evidence>
<dbReference type="Proteomes" id="UP000060778">
    <property type="component" value="Chromosome"/>
</dbReference>
<dbReference type="AlphaFoldDB" id="A0A0U3E3M2"/>
<organism evidence="1 2">
    <name type="scientific">Ignicoccus islandicus DSM 13165</name>
    <dbReference type="NCBI Taxonomy" id="940295"/>
    <lineage>
        <taxon>Archaea</taxon>
        <taxon>Thermoproteota</taxon>
        <taxon>Thermoprotei</taxon>
        <taxon>Desulfurococcales</taxon>
        <taxon>Desulfurococcaceae</taxon>
        <taxon>Ignicoccus</taxon>
    </lineage>
</organism>